<reference evidence="1" key="1">
    <citation type="submission" date="2023-04" db="EMBL/GenBank/DDBJ databases">
        <title>Ambrosiozyma monospora NBRC 10751.</title>
        <authorList>
            <person name="Ichikawa N."/>
            <person name="Sato H."/>
            <person name="Tonouchi N."/>
        </authorList>
    </citation>
    <scope>NUCLEOTIDE SEQUENCE</scope>
    <source>
        <strain evidence="1">NBRC 10751</strain>
    </source>
</reference>
<evidence type="ECO:0000313" key="1">
    <source>
        <dbReference type="EMBL" id="GME75681.1"/>
    </source>
</evidence>
<organism evidence="1 2">
    <name type="scientific">Ambrosiozyma monospora</name>
    <name type="common">Yeast</name>
    <name type="synonym">Endomycopsis monosporus</name>
    <dbReference type="NCBI Taxonomy" id="43982"/>
    <lineage>
        <taxon>Eukaryota</taxon>
        <taxon>Fungi</taxon>
        <taxon>Dikarya</taxon>
        <taxon>Ascomycota</taxon>
        <taxon>Saccharomycotina</taxon>
        <taxon>Pichiomycetes</taxon>
        <taxon>Pichiales</taxon>
        <taxon>Pichiaceae</taxon>
        <taxon>Ambrosiozyma</taxon>
    </lineage>
</organism>
<name>A0ACB5SX07_AMBMO</name>
<evidence type="ECO:0000313" key="2">
    <source>
        <dbReference type="Proteomes" id="UP001165064"/>
    </source>
</evidence>
<dbReference type="EMBL" id="BSXS01001277">
    <property type="protein sequence ID" value="GME75681.1"/>
    <property type="molecule type" value="Genomic_DNA"/>
</dbReference>
<proteinExistence type="predicted"/>
<comment type="caution">
    <text evidence="1">The sequence shown here is derived from an EMBL/GenBank/DDBJ whole genome shotgun (WGS) entry which is preliminary data.</text>
</comment>
<accession>A0ACB5SX07</accession>
<dbReference type="Proteomes" id="UP001165064">
    <property type="component" value="Unassembled WGS sequence"/>
</dbReference>
<sequence length="167" mass="18859">MKSRDLLKHLSAALDARVKNIEASAAVMVLEVNSAFESALRIRGFKGRIKIDFDVGKLSLHVATKETEKLRNVESMSGGEKSYAQISFLLAIWQPMQSKVRGLDEFDVFMDQVNRRLALKLILNKVRENPKTQTIFITPLAITEIEGLDDKSVVIREIHPPERRSNA</sequence>
<protein>
    <submittedName>
        <fullName evidence="1">Unnamed protein product</fullName>
    </submittedName>
</protein>
<gene>
    <name evidence="1" type="ORF">Amon02_000226800</name>
</gene>
<keyword evidence="2" id="KW-1185">Reference proteome</keyword>